<dbReference type="GO" id="GO:0003700">
    <property type="term" value="F:DNA-binding transcription factor activity"/>
    <property type="evidence" value="ECO:0007669"/>
    <property type="project" value="InterPro"/>
</dbReference>
<sequence length="350" mass="40926">MKQTYSSQLIETISLEVESSPVWEVILGIAGYTHARIRHTFDLDEKWLTDQSSMPTSLIDVLQVIQETNFWYGLLMLQNRFSSSSVSDFSNHLYNLSADCIYETLLPYGGRELEPLRKKAVEAAAFRHSLASFEEYATHFYDHDYLCGYIRSLARYSREELCVLFIEAITEWHSWISQQEEWEKWNKALSFEQKQHDSLDVTRPVEEIERITDGVRYQPEPSIWTVKLIPHVSYRPWVLEKRTSDTKLFFYPLRDEYLLEPGIPPTDLVRGHKALGDELRLRLLYQLLRGPSSLQEMSTQFNISKTTLHHQLSLLKAAKFIKADKGIYSANPTQFTHFSRRLTQYLGDDI</sequence>
<dbReference type="SMART" id="SM00418">
    <property type="entry name" value="HTH_ARSR"/>
    <property type="match status" value="1"/>
</dbReference>
<dbReference type="EMBL" id="FMAK01000037">
    <property type="protein sequence ID" value="SCB69165.1"/>
    <property type="molecule type" value="Genomic_DNA"/>
</dbReference>
<dbReference type="Proteomes" id="UP000195696">
    <property type="component" value="Unassembled WGS sequence"/>
</dbReference>
<dbReference type="Pfam" id="PF01022">
    <property type="entry name" value="HTH_5"/>
    <property type="match status" value="1"/>
</dbReference>
<dbReference type="InterPro" id="IPR036388">
    <property type="entry name" value="WH-like_DNA-bd_sf"/>
</dbReference>
<dbReference type="RefSeq" id="WP_088099323.1">
    <property type="nucleotide sequence ID" value="NZ_FMAK01000037.1"/>
</dbReference>
<feature type="domain" description="HTH arsR-type" evidence="1">
    <location>
        <begin position="259"/>
        <end position="350"/>
    </location>
</feature>
<evidence type="ECO:0000313" key="2">
    <source>
        <dbReference type="EMBL" id="SCB69165.1"/>
    </source>
</evidence>
<organism evidence="2 3">
    <name type="scientific">Bacillus mycoides</name>
    <dbReference type="NCBI Taxonomy" id="1405"/>
    <lineage>
        <taxon>Bacteria</taxon>
        <taxon>Bacillati</taxon>
        <taxon>Bacillota</taxon>
        <taxon>Bacilli</taxon>
        <taxon>Bacillales</taxon>
        <taxon>Bacillaceae</taxon>
        <taxon>Bacillus</taxon>
        <taxon>Bacillus cereus group</taxon>
    </lineage>
</organism>
<dbReference type="PROSITE" id="PS50987">
    <property type="entry name" value="HTH_ARSR_2"/>
    <property type="match status" value="1"/>
</dbReference>
<reference evidence="2 3" key="1">
    <citation type="submission" date="2016-08" db="EMBL/GenBank/DDBJ databases">
        <authorList>
            <person name="Seilhamer J.J."/>
        </authorList>
    </citation>
    <scope>NUCLEOTIDE SEQUENCE [LARGE SCALE GENOMIC DNA]</scope>
    <source>
        <strain evidence="2 3">SDA_GO95</strain>
    </source>
</reference>
<evidence type="ECO:0000259" key="1">
    <source>
        <dbReference type="PROSITE" id="PS50987"/>
    </source>
</evidence>
<dbReference type="InterPro" id="IPR036390">
    <property type="entry name" value="WH_DNA-bd_sf"/>
</dbReference>
<proteinExistence type="predicted"/>
<dbReference type="InterPro" id="IPR001845">
    <property type="entry name" value="HTH_ArsR_DNA-bd_dom"/>
</dbReference>
<dbReference type="SUPFAM" id="SSF46785">
    <property type="entry name" value="Winged helix' DNA-binding domain"/>
    <property type="match status" value="1"/>
</dbReference>
<protein>
    <submittedName>
        <fullName evidence="2">Transcriptional regulator, ArsR family</fullName>
    </submittedName>
</protein>
<evidence type="ECO:0000313" key="3">
    <source>
        <dbReference type="Proteomes" id="UP000195696"/>
    </source>
</evidence>
<gene>
    <name evidence="2" type="ORF">BWGO95_03317</name>
</gene>
<dbReference type="AlphaFoldDB" id="A0A1G4EJA4"/>
<name>A0A1G4EJA4_BACMY</name>
<dbReference type="Gene3D" id="1.10.10.10">
    <property type="entry name" value="Winged helix-like DNA-binding domain superfamily/Winged helix DNA-binding domain"/>
    <property type="match status" value="1"/>
</dbReference>
<accession>A0A1G4EJA4</accession>